<evidence type="ECO:0008006" key="4">
    <source>
        <dbReference type="Google" id="ProtNLM"/>
    </source>
</evidence>
<name>A0A3N4KCN2_9PEZI</name>
<reference evidence="2 3" key="1">
    <citation type="journal article" date="2018" name="Nat. Ecol. Evol.">
        <title>Pezizomycetes genomes reveal the molecular basis of ectomycorrhizal truffle lifestyle.</title>
        <authorList>
            <person name="Murat C."/>
            <person name="Payen T."/>
            <person name="Noel B."/>
            <person name="Kuo A."/>
            <person name="Morin E."/>
            <person name="Chen J."/>
            <person name="Kohler A."/>
            <person name="Krizsan K."/>
            <person name="Balestrini R."/>
            <person name="Da Silva C."/>
            <person name="Montanini B."/>
            <person name="Hainaut M."/>
            <person name="Levati E."/>
            <person name="Barry K.W."/>
            <person name="Belfiori B."/>
            <person name="Cichocki N."/>
            <person name="Clum A."/>
            <person name="Dockter R.B."/>
            <person name="Fauchery L."/>
            <person name="Guy J."/>
            <person name="Iotti M."/>
            <person name="Le Tacon F."/>
            <person name="Lindquist E.A."/>
            <person name="Lipzen A."/>
            <person name="Malagnac F."/>
            <person name="Mello A."/>
            <person name="Molinier V."/>
            <person name="Miyauchi S."/>
            <person name="Poulain J."/>
            <person name="Riccioni C."/>
            <person name="Rubini A."/>
            <person name="Sitrit Y."/>
            <person name="Splivallo R."/>
            <person name="Traeger S."/>
            <person name="Wang M."/>
            <person name="Zifcakova L."/>
            <person name="Wipf D."/>
            <person name="Zambonelli A."/>
            <person name="Paolocci F."/>
            <person name="Nowrousian M."/>
            <person name="Ottonello S."/>
            <person name="Baldrian P."/>
            <person name="Spatafora J.W."/>
            <person name="Henrissat B."/>
            <person name="Nagy L.G."/>
            <person name="Aury J.M."/>
            <person name="Wincker P."/>
            <person name="Grigoriev I.V."/>
            <person name="Bonfante P."/>
            <person name="Martin F.M."/>
        </authorList>
    </citation>
    <scope>NUCLEOTIDE SEQUENCE [LARGE SCALE GENOMIC DNA]</scope>
    <source>
        <strain evidence="2 3">CCBAS932</strain>
    </source>
</reference>
<dbReference type="InParanoid" id="A0A3N4KCN2"/>
<accession>A0A3N4KCN2</accession>
<keyword evidence="1" id="KW-0472">Membrane</keyword>
<keyword evidence="1" id="KW-0812">Transmembrane</keyword>
<dbReference type="OrthoDB" id="10520242at2759"/>
<keyword evidence="3" id="KW-1185">Reference proteome</keyword>
<dbReference type="AlphaFoldDB" id="A0A3N4KCN2"/>
<evidence type="ECO:0000313" key="3">
    <source>
        <dbReference type="Proteomes" id="UP000277580"/>
    </source>
</evidence>
<feature type="transmembrane region" description="Helical" evidence="1">
    <location>
        <begin position="91"/>
        <end position="114"/>
    </location>
</feature>
<feature type="transmembrane region" description="Helical" evidence="1">
    <location>
        <begin position="21"/>
        <end position="41"/>
    </location>
</feature>
<protein>
    <recommendedName>
        <fullName evidence="4">MARVEL domain-containing protein</fullName>
    </recommendedName>
</protein>
<organism evidence="2 3">
    <name type="scientific">Morchella conica CCBAS932</name>
    <dbReference type="NCBI Taxonomy" id="1392247"/>
    <lineage>
        <taxon>Eukaryota</taxon>
        <taxon>Fungi</taxon>
        <taxon>Dikarya</taxon>
        <taxon>Ascomycota</taxon>
        <taxon>Pezizomycotina</taxon>
        <taxon>Pezizomycetes</taxon>
        <taxon>Pezizales</taxon>
        <taxon>Morchellaceae</taxon>
        <taxon>Morchella</taxon>
    </lineage>
</organism>
<proteinExistence type="predicted"/>
<evidence type="ECO:0000313" key="2">
    <source>
        <dbReference type="EMBL" id="RPB08266.1"/>
    </source>
</evidence>
<evidence type="ECO:0000256" key="1">
    <source>
        <dbReference type="SAM" id="Phobius"/>
    </source>
</evidence>
<dbReference type="Proteomes" id="UP000277580">
    <property type="component" value="Unassembled WGS sequence"/>
</dbReference>
<keyword evidence="1" id="KW-1133">Transmembrane helix</keyword>
<gene>
    <name evidence="2" type="ORF">P167DRAFT_549136</name>
</gene>
<feature type="transmembrane region" description="Helical" evidence="1">
    <location>
        <begin position="61"/>
        <end position="84"/>
    </location>
</feature>
<feature type="transmembrane region" description="Helical" evidence="1">
    <location>
        <begin position="126"/>
        <end position="149"/>
    </location>
</feature>
<sequence length="243" mass="26794">MARRGRDDRWPHAAIITLRTFQFIFAVLNPFICAMFGSGYTPFPLPLPPRPIPGLTKRNSFFLYTFGLGILTVIYTITCLICYCCGKMHPLSLAIIDFIACFLWTFGVASAGYWRYGWYGGEYGLLLVAVALIELFLLIATTVVAGLVVRAERKKAKRVAAAAGVAAPVMEGAVVPVAPGMVEAAFTFFERTRDKTSRTHSGRQNGAATDLLPATSLRLYHVIDGPRLCAQYLSYSETLQEHN</sequence>
<dbReference type="EMBL" id="ML119166">
    <property type="protein sequence ID" value="RPB08266.1"/>
    <property type="molecule type" value="Genomic_DNA"/>
</dbReference>